<sequence length="390" mass="44273">MSHEFPHDKSPEHYQQSYHHEEPVDPFAGGHGDRHNVLERNNKEEMLVDFDSPEPVARPHQNYISSDINTDPEPPNVNFHHFQTERKADSPEFHAEPRLDSPELLGEHKHDAHSDFNVDPESPFGVPNVNFHHFQTEHKVESPQHHFDEHKIESSQFPDEPKHAREHEVDHVSSPARHSPADEENRRHIEENIEAAVNDTHDEVDAILERLHTPDPAEVAVPPVPEDDISPSGDSGRDTLGHLAGETFSEHEINMPTSDSTHGMRENSPNEDTFDRHGPLTIPTHAERDDSLAKEKVPSAPSNAEDDYEPVSESSNFNQIPARPPTPPKDLNDDDYNPAAIDLGPAPVHHYEKSPDDTTGLKPILKHHSDVEPWLTRNHVDSRSWFLFLF</sequence>
<evidence type="ECO:0000313" key="1">
    <source>
        <dbReference type="Proteomes" id="UP000887580"/>
    </source>
</evidence>
<proteinExistence type="predicted"/>
<accession>A0AC35FKG5</accession>
<reference evidence="2" key="1">
    <citation type="submission" date="2022-11" db="UniProtKB">
        <authorList>
            <consortium name="WormBaseParasite"/>
        </authorList>
    </citation>
    <scope>IDENTIFICATION</scope>
</reference>
<organism evidence="1 2">
    <name type="scientific">Panagrolaimus sp. PS1159</name>
    <dbReference type="NCBI Taxonomy" id="55785"/>
    <lineage>
        <taxon>Eukaryota</taxon>
        <taxon>Metazoa</taxon>
        <taxon>Ecdysozoa</taxon>
        <taxon>Nematoda</taxon>
        <taxon>Chromadorea</taxon>
        <taxon>Rhabditida</taxon>
        <taxon>Tylenchina</taxon>
        <taxon>Panagrolaimomorpha</taxon>
        <taxon>Panagrolaimoidea</taxon>
        <taxon>Panagrolaimidae</taxon>
        <taxon>Panagrolaimus</taxon>
    </lineage>
</organism>
<protein>
    <submittedName>
        <fullName evidence="2">Uncharacterized protein</fullName>
    </submittedName>
</protein>
<evidence type="ECO:0000313" key="2">
    <source>
        <dbReference type="WBParaSite" id="PS1159_v2.g18351.t1"/>
    </source>
</evidence>
<dbReference type="Proteomes" id="UP000887580">
    <property type="component" value="Unplaced"/>
</dbReference>
<name>A0AC35FKG5_9BILA</name>
<dbReference type="WBParaSite" id="PS1159_v2.g18351.t1">
    <property type="protein sequence ID" value="PS1159_v2.g18351.t1"/>
    <property type="gene ID" value="PS1159_v2.g18351"/>
</dbReference>